<name>A0A5J4VX21_9EUKA</name>
<evidence type="ECO:0000313" key="1">
    <source>
        <dbReference type="EMBL" id="KAA6386829.1"/>
    </source>
</evidence>
<dbReference type="Proteomes" id="UP000324800">
    <property type="component" value="Unassembled WGS sequence"/>
</dbReference>
<gene>
    <name evidence="1" type="ORF">EZS28_017641</name>
</gene>
<proteinExistence type="predicted"/>
<organism evidence="1 2">
    <name type="scientific">Streblomastix strix</name>
    <dbReference type="NCBI Taxonomy" id="222440"/>
    <lineage>
        <taxon>Eukaryota</taxon>
        <taxon>Metamonada</taxon>
        <taxon>Preaxostyla</taxon>
        <taxon>Oxymonadida</taxon>
        <taxon>Streblomastigidae</taxon>
        <taxon>Streblomastix</taxon>
    </lineage>
</organism>
<sequence>MIDFNNVQVPNRLVTRLTKWNKIVGKQMIINGAQPELTSPIAPLLLQQMKQPRQFKGNLIQEQEYQTQLNEELKN</sequence>
<comment type="caution">
    <text evidence="1">The sequence shown here is derived from an EMBL/GenBank/DDBJ whole genome shotgun (WGS) entry which is preliminary data.</text>
</comment>
<dbReference type="EMBL" id="SNRW01004632">
    <property type="protein sequence ID" value="KAA6386829.1"/>
    <property type="molecule type" value="Genomic_DNA"/>
</dbReference>
<evidence type="ECO:0000313" key="2">
    <source>
        <dbReference type="Proteomes" id="UP000324800"/>
    </source>
</evidence>
<dbReference type="AlphaFoldDB" id="A0A5J4VX21"/>
<feature type="non-terminal residue" evidence="1">
    <location>
        <position position="75"/>
    </location>
</feature>
<reference evidence="1 2" key="1">
    <citation type="submission" date="2019-03" db="EMBL/GenBank/DDBJ databases">
        <title>Single cell metagenomics reveals metabolic interactions within the superorganism composed of flagellate Streblomastix strix and complex community of Bacteroidetes bacteria on its surface.</title>
        <authorList>
            <person name="Treitli S.C."/>
            <person name="Kolisko M."/>
            <person name="Husnik F."/>
            <person name="Keeling P."/>
            <person name="Hampl V."/>
        </authorList>
    </citation>
    <scope>NUCLEOTIDE SEQUENCE [LARGE SCALE GENOMIC DNA]</scope>
    <source>
        <strain evidence="1">ST1C</strain>
    </source>
</reference>
<accession>A0A5J4VX21</accession>
<protein>
    <submittedName>
        <fullName evidence="1">Uncharacterized protein</fullName>
    </submittedName>
</protein>